<evidence type="ECO:0000256" key="8">
    <source>
        <dbReference type="ARBA" id="ARBA00023170"/>
    </source>
</evidence>
<keyword evidence="12" id="KW-1185">Reference proteome</keyword>
<accession>A0AAD7N2L7</accession>
<dbReference type="GO" id="GO:0005886">
    <property type="term" value="C:plasma membrane"/>
    <property type="evidence" value="ECO:0007669"/>
    <property type="project" value="TreeGrafter"/>
</dbReference>
<keyword evidence="5 10" id="KW-1133">Transmembrane helix</keyword>
<dbReference type="AlphaFoldDB" id="A0AAD7N2L7"/>
<evidence type="ECO:0000256" key="7">
    <source>
        <dbReference type="ARBA" id="ARBA00023136"/>
    </source>
</evidence>
<evidence type="ECO:0000256" key="2">
    <source>
        <dbReference type="ARBA" id="ARBA00011085"/>
    </source>
</evidence>
<dbReference type="EMBL" id="JARJLG010000115">
    <property type="protein sequence ID" value="KAJ7742948.1"/>
    <property type="molecule type" value="Genomic_DNA"/>
</dbReference>
<keyword evidence="9" id="KW-0807">Transducer</keyword>
<evidence type="ECO:0000256" key="1">
    <source>
        <dbReference type="ARBA" id="ARBA00004141"/>
    </source>
</evidence>
<feature type="transmembrane region" description="Helical" evidence="10">
    <location>
        <begin position="154"/>
        <end position="173"/>
    </location>
</feature>
<evidence type="ECO:0000256" key="5">
    <source>
        <dbReference type="ARBA" id="ARBA00022989"/>
    </source>
</evidence>
<protein>
    <submittedName>
        <fullName evidence="11">GPCR fungal pheromone mating factor</fullName>
    </submittedName>
</protein>
<dbReference type="GO" id="GO:0000750">
    <property type="term" value="P:pheromone-dependent signal transduction involved in conjugation with cellular fusion"/>
    <property type="evidence" value="ECO:0007669"/>
    <property type="project" value="TreeGrafter"/>
</dbReference>
<dbReference type="PANTHER" id="PTHR28097">
    <property type="entry name" value="PHEROMONE A FACTOR RECEPTOR"/>
    <property type="match status" value="1"/>
</dbReference>
<feature type="transmembrane region" description="Helical" evidence="10">
    <location>
        <begin position="194"/>
        <end position="215"/>
    </location>
</feature>
<sequence length="321" mass="35715">MPGALPAIAFIALVLVLVPLSLQWKARNIPLLSIIAWLAISDLTYGINAVIWDGNVNIVVPVWCDITTKLKIGSDIALPASALALALQVYRITLQKKRLGTPVELGICVGFPVLTMALHAIVQGHRFDIYEDFGCNPAIFISIPSIIILDIPPLIAAGLALVYCSLALVNFAKQRRAFSQMVKDSHRPGLSKSRYIRLMSLTFFLGVWNALVIALSRASEYQNGLLPWTTWDDVHSFFGLVSQYPLAVIPADVLGWLYFNWSSVPITSVFVFVFFAFGAEATKEYRGYGQWFATTILRPRCSTWRETVPEPSRRQPPSRSF</sequence>
<evidence type="ECO:0000256" key="10">
    <source>
        <dbReference type="SAM" id="Phobius"/>
    </source>
</evidence>
<feature type="transmembrane region" description="Helical" evidence="10">
    <location>
        <begin position="6"/>
        <end position="24"/>
    </location>
</feature>
<comment type="caution">
    <text evidence="11">The sequence shown here is derived from an EMBL/GenBank/DDBJ whole genome shotgun (WGS) entry which is preliminary data.</text>
</comment>
<feature type="transmembrane region" description="Helical" evidence="10">
    <location>
        <begin position="102"/>
        <end position="122"/>
    </location>
</feature>
<proteinExistence type="inferred from homology"/>
<keyword evidence="7 10" id="KW-0472">Membrane</keyword>
<keyword evidence="3" id="KW-0589">Pheromone response</keyword>
<dbReference type="PRINTS" id="PR00899">
    <property type="entry name" value="GPCRSTE3"/>
</dbReference>
<reference evidence="11" key="1">
    <citation type="submission" date="2023-03" db="EMBL/GenBank/DDBJ databases">
        <title>Massive genome expansion in bonnet fungi (Mycena s.s.) driven by repeated elements and novel gene families across ecological guilds.</title>
        <authorList>
            <consortium name="Lawrence Berkeley National Laboratory"/>
            <person name="Harder C.B."/>
            <person name="Miyauchi S."/>
            <person name="Viragh M."/>
            <person name="Kuo A."/>
            <person name="Thoen E."/>
            <person name="Andreopoulos B."/>
            <person name="Lu D."/>
            <person name="Skrede I."/>
            <person name="Drula E."/>
            <person name="Henrissat B."/>
            <person name="Morin E."/>
            <person name="Kohler A."/>
            <person name="Barry K."/>
            <person name="LaButti K."/>
            <person name="Morin E."/>
            <person name="Salamov A."/>
            <person name="Lipzen A."/>
            <person name="Mereny Z."/>
            <person name="Hegedus B."/>
            <person name="Baldrian P."/>
            <person name="Stursova M."/>
            <person name="Weitz H."/>
            <person name="Taylor A."/>
            <person name="Grigoriev I.V."/>
            <person name="Nagy L.G."/>
            <person name="Martin F."/>
            <person name="Kauserud H."/>
        </authorList>
    </citation>
    <scope>NUCLEOTIDE SEQUENCE</scope>
    <source>
        <strain evidence="11">CBHHK188m</strain>
    </source>
</reference>
<feature type="transmembrane region" description="Helical" evidence="10">
    <location>
        <begin position="31"/>
        <end position="52"/>
    </location>
</feature>
<keyword evidence="4 10" id="KW-0812">Transmembrane</keyword>
<name>A0AAD7N2L7_9AGAR</name>
<dbReference type="Pfam" id="PF02076">
    <property type="entry name" value="STE3"/>
    <property type="match status" value="1"/>
</dbReference>
<gene>
    <name evidence="11" type="ORF">DFH07DRAFT_905149</name>
</gene>
<evidence type="ECO:0000256" key="3">
    <source>
        <dbReference type="ARBA" id="ARBA00022507"/>
    </source>
</evidence>
<dbReference type="PANTHER" id="PTHR28097:SF1">
    <property type="entry name" value="PHEROMONE A FACTOR RECEPTOR"/>
    <property type="match status" value="1"/>
</dbReference>
<comment type="similarity">
    <text evidence="2">Belongs to the G-protein coupled receptor 4 family.</text>
</comment>
<feature type="transmembrane region" description="Helical" evidence="10">
    <location>
        <begin position="258"/>
        <end position="277"/>
    </location>
</feature>
<keyword evidence="6" id="KW-0297">G-protein coupled receptor</keyword>
<keyword evidence="8" id="KW-0675">Receptor</keyword>
<organism evidence="11 12">
    <name type="scientific">Mycena maculata</name>
    <dbReference type="NCBI Taxonomy" id="230809"/>
    <lineage>
        <taxon>Eukaryota</taxon>
        <taxon>Fungi</taxon>
        <taxon>Dikarya</taxon>
        <taxon>Basidiomycota</taxon>
        <taxon>Agaricomycotina</taxon>
        <taxon>Agaricomycetes</taxon>
        <taxon>Agaricomycetidae</taxon>
        <taxon>Agaricales</taxon>
        <taxon>Marasmiineae</taxon>
        <taxon>Mycenaceae</taxon>
        <taxon>Mycena</taxon>
    </lineage>
</organism>
<evidence type="ECO:0000256" key="4">
    <source>
        <dbReference type="ARBA" id="ARBA00022692"/>
    </source>
</evidence>
<dbReference type="Proteomes" id="UP001215280">
    <property type="component" value="Unassembled WGS sequence"/>
</dbReference>
<comment type="subcellular location">
    <subcellularLocation>
        <location evidence="1">Membrane</location>
        <topology evidence="1">Multi-pass membrane protein</topology>
    </subcellularLocation>
</comment>
<evidence type="ECO:0000256" key="6">
    <source>
        <dbReference type="ARBA" id="ARBA00023040"/>
    </source>
</evidence>
<evidence type="ECO:0000313" key="11">
    <source>
        <dbReference type="EMBL" id="KAJ7742948.1"/>
    </source>
</evidence>
<evidence type="ECO:0000313" key="12">
    <source>
        <dbReference type="Proteomes" id="UP001215280"/>
    </source>
</evidence>
<evidence type="ECO:0000256" key="9">
    <source>
        <dbReference type="ARBA" id="ARBA00023224"/>
    </source>
</evidence>
<feature type="transmembrane region" description="Helical" evidence="10">
    <location>
        <begin position="72"/>
        <end position="90"/>
    </location>
</feature>
<dbReference type="InterPro" id="IPR001499">
    <property type="entry name" value="GPCR_STE3"/>
</dbReference>
<dbReference type="GO" id="GO:0004932">
    <property type="term" value="F:mating-type factor pheromone receptor activity"/>
    <property type="evidence" value="ECO:0007669"/>
    <property type="project" value="InterPro"/>
</dbReference>